<reference evidence="3 4" key="1">
    <citation type="submission" date="2018-11" db="EMBL/GenBank/DDBJ databases">
        <authorList>
            <person name="Huo Y."/>
        </authorList>
    </citation>
    <scope>NUCLEOTIDE SEQUENCE [LARGE SCALE GENOMIC DNA]</scope>
    <source>
        <strain evidence="3 4">DSM 30132</strain>
    </source>
</reference>
<dbReference type="RefSeq" id="WP_125850292.1">
    <property type="nucleotide sequence ID" value="NZ_JACHXH010000035.1"/>
</dbReference>
<sequence>MRKETDSNSAAKHAVATISAAHLLHPAMHFDHPRDVLMADNISKDEKRAILASWASDICAIESMPAWRRYPGTEQIVSYDEVLAALKALDGGDQSTSSQKPAASLNDSKSRRRRPLAHRSGGGFGLCSYWKGGRRRQLFDSL</sequence>
<evidence type="ECO:0008006" key="6">
    <source>
        <dbReference type="Google" id="ProtNLM"/>
    </source>
</evidence>
<organism evidence="3 4">
    <name type="scientific">Rhizobium pisi</name>
    <dbReference type="NCBI Taxonomy" id="574561"/>
    <lineage>
        <taxon>Bacteria</taxon>
        <taxon>Pseudomonadati</taxon>
        <taxon>Pseudomonadota</taxon>
        <taxon>Alphaproteobacteria</taxon>
        <taxon>Hyphomicrobiales</taxon>
        <taxon>Rhizobiaceae</taxon>
        <taxon>Rhizobium/Agrobacterium group</taxon>
        <taxon>Rhizobium</taxon>
    </lineage>
</organism>
<evidence type="ECO:0000313" key="4">
    <source>
        <dbReference type="Proteomes" id="UP000277279"/>
    </source>
</evidence>
<accession>A0A427M9B6</accession>
<evidence type="ECO:0000256" key="1">
    <source>
        <dbReference type="SAM" id="MobiDB-lite"/>
    </source>
</evidence>
<proteinExistence type="predicted"/>
<dbReference type="EMBL" id="RJJT01000032">
    <property type="protein sequence ID" value="RSB62079.1"/>
    <property type="molecule type" value="Genomic_DNA"/>
</dbReference>
<evidence type="ECO:0000313" key="5">
    <source>
        <dbReference type="Proteomes" id="UP000518315"/>
    </source>
</evidence>
<gene>
    <name evidence="3" type="ORF">EFD55_30045</name>
    <name evidence="2" type="ORF">FHS26_006413</name>
</gene>
<feature type="region of interest" description="Disordered" evidence="1">
    <location>
        <begin position="90"/>
        <end position="119"/>
    </location>
</feature>
<dbReference type="Proteomes" id="UP000277279">
    <property type="component" value="Unassembled WGS sequence"/>
</dbReference>
<name>A0A427M9B6_9HYPH</name>
<dbReference type="Proteomes" id="UP000518315">
    <property type="component" value="Unassembled WGS sequence"/>
</dbReference>
<feature type="compositionally biased region" description="Polar residues" evidence="1">
    <location>
        <begin position="93"/>
        <end position="107"/>
    </location>
</feature>
<evidence type="ECO:0000313" key="3">
    <source>
        <dbReference type="EMBL" id="RSB62079.1"/>
    </source>
</evidence>
<comment type="caution">
    <text evidence="3">The sequence shown here is derived from an EMBL/GenBank/DDBJ whole genome shotgun (WGS) entry which is preliminary data.</text>
</comment>
<protein>
    <recommendedName>
        <fullName evidence="6">DUF982 domain-containing protein</fullName>
    </recommendedName>
</protein>
<dbReference type="AlphaFoldDB" id="A0A427M9B6"/>
<dbReference type="OrthoDB" id="7477898at2"/>
<evidence type="ECO:0000313" key="2">
    <source>
        <dbReference type="EMBL" id="MBB3138634.1"/>
    </source>
</evidence>
<keyword evidence="5" id="KW-1185">Reference proteome</keyword>
<reference evidence="2 5" key="2">
    <citation type="submission" date="2020-08" db="EMBL/GenBank/DDBJ databases">
        <title>Genomic Encyclopedia of Type Strains, Phase III (KMG-III): the genomes of soil and plant-associated and newly described type strains.</title>
        <authorList>
            <person name="Whitman W."/>
        </authorList>
    </citation>
    <scope>NUCLEOTIDE SEQUENCE [LARGE SCALE GENOMIC DNA]</scope>
    <source>
        <strain evidence="2 5">CECT 4113</strain>
    </source>
</reference>
<dbReference type="EMBL" id="JACHXH010000035">
    <property type="protein sequence ID" value="MBB3138634.1"/>
    <property type="molecule type" value="Genomic_DNA"/>
</dbReference>